<comment type="caution">
    <text evidence="2">The sequence shown here is derived from an EMBL/GenBank/DDBJ whole genome shotgun (WGS) entry which is preliminary data.</text>
</comment>
<dbReference type="AlphaFoldDB" id="A0A511HPA5"/>
<dbReference type="Proteomes" id="UP000321224">
    <property type="component" value="Unassembled WGS sequence"/>
</dbReference>
<gene>
    <name evidence="2" type="ORF">MVI01_72100</name>
</gene>
<protein>
    <recommendedName>
        <fullName evidence="1">AbiJ-NTD3 domain-containing protein</fullName>
    </recommendedName>
</protein>
<organism evidence="2 3">
    <name type="scientific">Myxococcus virescens</name>
    <dbReference type="NCBI Taxonomy" id="83456"/>
    <lineage>
        <taxon>Bacteria</taxon>
        <taxon>Pseudomonadati</taxon>
        <taxon>Myxococcota</taxon>
        <taxon>Myxococcia</taxon>
        <taxon>Myxococcales</taxon>
        <taxon>Cystobacterineae</taxon>
        <taxon>Myxococcaceae</taxon>
        <taxon>Myxococcus</taxon>
    </lineage>
</organism>
<dbReference type="EMBL" id="BJVY01000073">
    <property type="protein sequence ID" value="GEL75426.1"/>
    <property type="molecule type" value="Genomic_DNA"/>
</dbReference>
<feature type="domain" description="AbiJ-NTD3" evidence="1">
    <location>
        <begin position="76"/>
        <end position="223"/>
    </location>
</feature>
<dbReference type="RefSeq" id="WP_244172109.1">
    <property type="nucleotide sequence ID" value="NZ_FNAJ01000014.1"/>
</dbReference>
<evidence type="ECO:0000313" key="3">
    <source>
        <dbReference type="Proteomes" id="UP000321224"/>
    </source>
</evidence>
<dbReference type="Pfam" id="PF18860">
    <property type="entry name" value="AbiJ_NTD3"/>
    <property type="match status" value="1"/>
</dbReference>
<evidence type="ECO:0000259" key="1">
    <source>
        <dbReference type="Pfam" id="PF18860"/>
    </source>
</evidence>
<proteinExistence type="predicted"/>
<dbReference type="InterPro" id="IPR041427">
    <property type="entry name" value="AbiJ-NTD3"/>
</dbReference>
<reference evidence="2 3" key="1">
    <citation type="submission" date="2019-07" db="EMBL/GenBank/DDBJ databases">
        <title>Whole genome shotgun sequence of Myxococcus virescens NBRC 100334.</title>
        <authorList>
            <person name="Hosoyama A."/>
            <person name="Uohara A."/>
            <person name="Ohji S."/>
            <person name="Ichikawa N."/>
        </authorList>
    </citation>
    <scope>NUCLEOTIDE SEQUENCE [LARGE SCALE GENOMIC DNA]</scope>
    <source>
        <strain evidence="2 3">NBRC 100334</strain>
    </source>
</reference>
<accession>A0A511HPA5</accession>
<sequence length="422" mass="48062">MKSDDLAPVCMALGMVVPDPNAGLVYNSKWATVRSWLPHDRESVLSIAKRVLDQFWTYRLEELVWAAQEESVEFSELTRRNLLSTLSSLPAPWGKLGLNKVVGEVIQLDEFLRNATLSESELQDVQGVFERCGVLGVSDRRFRVLIERMVHPSVRGEEEQKKYVDALGAELRKSGWELQATDQDAGRALYSLMRANGGVGGRPKRIIFASQAKPDLRFSDAINGDIEIVRFADKVLVYDRPIPPTGFLWRHLQEWWAAAHGLEPEARTTSVSLFRRLRSSLPKSSPPQRLLFEEFFSTFQKSFDELPALLPEVWLYYDPLTVSQRGRDALLRQRMDFLMLFSQSVRVVIEVDGVGHYCDPQGRASASKYAEMVAADRDLRLSGYEVYRFGGKELEGESGRNIVRGFFRLLFRRHGIEAEESK</sequence>
<evidence type="ECO:0000313" key="2">
    <source>
        <dbReference type="EMBL" id="GEL75426.1"/>
    </source>
</evidence>
<name>A0A511HPA5_9BACT</name>